<dbReference type="EMBL" id="SRJC01000003">
    <property type="protein sequence ID" value="TGB02338.1"/>
    <property type="molecule type" value="Genomic_DNA"/>
</dbReference>
<dbReference type="InterPro" id="IPR005149">
    <property type="entry name" value="Tscrpt_reg_PadR_N"/>
</dbReference>
<protein>
    <submittedName>
        <fullName evidence="2">PadR family transcriptional regulator</fullName>
    </submittedName>
</protein>
<dbReference type="AlphaFoldDB" id="A0A4Z0H021"/>
<dbReference type="InterPro" id="IPR052509">
    <property type="entry name" value="Metal_resp_DNA-bind_regulator"/>
</dbReference>
<organism evidence="2 3">
    <name type="scientific">Halobacillus salinus</name>
    <dbReference type="NCBI Taxonomy" id="192814"/>
    <lineage>
        <taxon>Bacteria</taxon>
        <taxon>Bacillati</taxon>
        <taxon>Bacillota</taxon>
        <taxon>Bacilli</taxon>
        <taxon>Bacillales</taxon>
        <taxon>Bacillaceae</taxon>
        <taxon>Halobacillus</taxon>
    </lineage>
</organism>
<evidence type="ECO:0000313" key="2">
    <source>
        <dbReference type="EMBL" id="TGB02338.1"/>
    </source>
</evidence>
<comment type="caution">
    <text evidence="2">The sequence shown here is derived from an EMBL/GenBank/DDBJ whole genome shotgun (WGS) entry which is preliminary data.</text>
</comment>
<keyword evidence="3" id="KW-1185">Reference proteome</keyword>
<dbReference type="PANTHER" id="PTHR33169:SF26">
    <property type="entry name" value="CONSERVED PROTEIN"/>
    <property type="match status" value="1"/>
</dbReference>
<dbReference type="Gene3D" id="1.10.10.10">
    <property type="entry name" value="Winged helix-like DNA-binding domain superfamily/Winged helix DNA-binding domain"/>
    <property type="match status" value="1"/>
</dbReference>
<evidence type="ECO:0000313" key="3">
    <source>
        <dbReference type="Proteomes" id="UP000297982"/>
    </source>
</evidence>
<dbReference type="InterPro" id="IPR036390">
    <property type="entry name" value="WH_DNA-bd_sf"/>
</dbReference>
<dbReference type="SUPFAM" id="SSF46785">
    <property type="entry name" value="Winged helix' DNA-binding domain"/>
    <property type="match status" value="1"/>
</dbReference>
<dbReference type="Proteomes" id="UP000297982">
    <property type="component" value="Unassembled WGS sequence"/>
</dbReference>
<dbReference type="PANTHER" id="PTHR33169">
    <property type="entry name" value="PADR-FAMILY TRANSCRIPTIONAL REGULATOR"/>
    <property type="match status" value="1"/>
</dbReference>
<dbReference type="InterPro" id="IPR036388">
    <property type="entry name" value="WH-like_DNA-bd_sf"/>
</dbReference>
<sequence length="179" mass="21472">MYELFILGELMDKPMHGYLLQHVLDKVVGPNRKISWGVLYPLIQRMTKEELIEQHIQEEGGRGRPKKNLHITSKGKERFVELMEEKMPYDQTTEDLFDIKLSNFHHVSEQMQVKVLHQYEEYLHYLLDYLLHNSRNVEDQEQISTTEKASILRVLQLRKAKIEVQLNWVKEEKEERDQI</sequence>
<evidence type="ECO:0000259" key="1">
    <source>
        <dbReference type="Pfam" id="PF03551"/>
    </source>
</evidence>
<reference evidence="2 3" key="1">
    <citation type="journal article" date="2003" name="Int. J. Syst. Evol. Microbiol.">
        <title>Halobacillus salinus sp. nov., isolated from a salt lake on the coast of the East Sea in Korea.</title>
        <authorList>
            <person name="Yoon J.H."/>
            <person name="Kang K.H."/>
            <person name="Park Y.H."/>
        </authorList>
    </citation>
    <scope>NUCLEOTIDE SEQUENCE [LARGE SCALE GENOMIC DNA]</scope>
    <source>
        <strain evidence="2 3">HSL-3</strain>
    </source>
</reference>
<dbReference type="RefSeq" id="WP_135327982.1">
    <property type="nucleotide sequence ID" value="NZ_SRJC01000003.1"/>
</dbReference>
<feature type="domain" description="Transcription regulator PadR N-terminal" evidence="1">
    <location>
        <begin position="6"/>
        <end position="79"/>
    </location>
</feature>
<accession>A0A4Z0H021</accession>
<gene>
    <name evidence="2" type="ORF">E4663_13420</name>
</gene>
<proteinExistence type="predicted"/>
<dbReference type="Pfam" id="PF03551">
    <property type="entry name" value="PadR"/>
    <property type="match status" value="1"/>
</dbReference>
<name>A0A4Z0H021_9BACI</name>